<accession>A0ABV2E6S5</accession>
<dbReference type="NCBIfam" id="TIGR01549">
    <property type="entry name" value="HAD-SF-IA-v1"/>
    <property type="match status" value="1"/>
</dbReference>
<keyword evidence="3" id="KW-1185">Reference proteome</keyword>
<name>A0ABV2E6S5_9STAP</name>
<dbReference type="InterPro" id="IPR006439">
    <property type="entry name" value="HAD-SF_hydro_IA"/>
</dbReference>
<dbReference type="PANTHER" id="PTHR43316">
    <property type="entry name" value="HYDROLASE, HALOACID DELAHOGENASE-RELATED"/>
    <property type="match status" value="1"/>
</dbReference>
<dbReference type="PANTHER" id="PTHR43316:SF3">
    <property type="entry name" value="HALOACID DEHALOGENASE, TYPE II (AFU_ORTHOLOGUE AFUA_2G07750)-RELATED"/>
    <property type="match status" value="1"/>
</dbReference>
<evidence type="ECO:0000313" key="3">
    <source>
        <dbReference type="Proteomes" id="UP001549019"/>
    </source>
</evidence>
<evidence type="ECO:0000256" key="1">
    <source>
        <dbReference type="ARBA" id="ARBA00022801"/>
    </source>
</evidence>
<dbReference type="InterPro" id="IPR010021">
    <property type="entry name" value="PGPP1/Gep4"/>
</dbReference>
<protein>
    <submittedName>
        <fullName evidence="2">HAD superfamily phosphatase (TIGR01668 family)</fullName>
    </submittedName>
</protein>
<evidence type="ECO:0000313" key="2">
    <source>
        <dbReference type="EMBL" id="MET3110114.1"/>
    </source>
</evidence>
<reference evidence="2 3" key="1">
    <citation type="submission" date="2024-05" db="EMBL/GenBank/DDBJ databases">
        <title>Genomic Encyclopedia of Type Strains, Phase IV (KMG-IV): sequencing the most valuable type-strain genomes for metagenomic binning, comparative biology and taxonomic classification.</title>
        <authorList>
            <person name="Goeker M."/>
        </authorList>
    </citation>
    <scope>NUCLEOTIDE SEQUENCE [LARGE SCALE GENOMIC DNA]</scope>
    <source>
        <strain evidence="2 3">DSM 25286</strain>
    </source>
</reference>
<dbReference type="EMBL" id="JBDZDV010000001">
    <property type="protein sequence ID" value="MET3110114.1"/>
    <property type="molecule type" value="Genomic_DNA"/>
</dbReference>
<comment type="caution">
    <text evidence="2">The sequence shown here is derived from an EMBL/GenBank/DDBJ whole genome shotgun (WGS) entry which is preliminary data.</text>
</comment>
<dbReference type="RefSeq" id="WP_230820587.1">
    <property type="nucleotide sequence ID" value="NZ_JAJNCU010000001.1"/>
</dbReference>
<dbReference type="InterPro" id="IPR023214">
    <property type="entry name" value="HAD_sf"/>
</dbReference>
<dbReference type="Pfam" id="PF13242">
    <property type="entry name" value="Hydrolase_like"/>
    <property type="match status" value="1"/>
</dbReference>
<dbReference type="SUPFAM" id="SSF56784">
    <property type="entry name" value="HAD-like"/>
    <property type="match status" value="1"/>
</dbReference>
<sequence length="172" mass="19776">MIKKYFLPTSYVEDFTKITPARLDQLDVRGIIIDLDNTLVGYDEMNADDRVLDWIDLMRENGIKVTIVSNGKEKRVSRFAKPHDIDYIFNARKPLSRNYKKAISAMGIPPQHIIMVGDQLMTDILGANLIGIKSILVMPVKSKDGFATLLNRRIEKFIMKYFRKKGLLVKED</sequence>
<dbReference type="InterPro" id="IPR051540">
    <property type="entry name" value="S-2-haloacid_dehalogenase"/>
</dbReference>
<proteinExistence type="predicted"/>
<dbReference type="Proteomes" id="UP001549019">
    <property type="component" value="Unassembled WGS sequence"/>
</dbReference>
<dbReference type="NCBIfam" id="TIGR01662">
    <property type="entry name" value="HAD-SF-IIIA"/>
    <property type="match status" value="1"/>
</dbReference>
<keyword evidence="1" id="KW-0378">Hydrolase</keyword>
<organism evidence="2 3">
    <name type="scientific">Salinicoccus halitifaciens</name>
    <dbReference type="NCBI Taxonomy" id="1073415"/>
    <lineage>
        <taxon>Bacteria</taxon>
        <taxon>Bacillati</taxon>
        <taxon>Bacillota</taxon>
        <taxon>Bacilli</taxon>
        <taxon>Bacillales</taxon>
        <taxon>Staphylococcaceae</taxon>
        <taxon>Salinicoccus</taxon>
    </lineage>
</organism>
<dbReference type="InterPro" id="IPR036412">
    <property type="entry name" value="HAD-like_sf"/>
</dbReference>
<dbReference type="NCBIfam" id="TIGR01668">
    <property type="entry name" value="YqeG_hyp_ppase"/>
    <property type="match status" value="1"/>
</dbReference>
<dbReference type="CDD" id="cd16416">
    <property type="entry name" value="HAD_BsYqeG-like"/>
    <property type="match status" value="1"/>
</dbReference>
<dbReference type="Gene3D" id="3.40.50.1000">
    <property type="entry name" value="HAD superfamily/HAD-like"/>
    <property type="match status" value="1"/>
</dbReference>
<dbReference type="InterPro" id="IPR006549">
    <property type="entry name" value="HAD-SF_hydro_IIIA"/>
</dbReference>
<gene>
    <name evidence="2" type="ORF">ABHD89_000502</name>
</gene>